<dbReference type="InterPro" id="IPR033336">
    <property type="entry name" value="SAXO1/2"/>
</dbReference>
<keyword evidence="4" id="KW-1185">Reference proteome</keyword>
<evidence type="ECO:0000256" key="2">
    <source>
        <dbReference type="SAM" id="MobiDB-lite"/>
    </source>
</evidence>
<dbReference type="AlphaFoldDB" id="A0A8E0RXH3"/>
<dbReference type="GO" id="GO:0005856">
    <property type="term" value="C:cytoskeleton"/>
    <property type="evidence" value="ECO:0007669"/>
    <property type="project" value="TreeGrafter"/>
</dbReference>
<dbReference type="PANTHER" id="PTHR31516">
    <property type="entry name" value="STABILIZER OF AXONEMAL MICROTUBULES 2"/>
    <property type="match status" value="1"/>
</dbReference>
<feature type="compositionally biased region" description="Acidic residues" evidence="2">
    <location>
        <begin position="33"/>
        <end position="42"/>
    </location>
</feature>
<evidence type="ECO:0000256" key="1">
    <source>
        <dbReference type="ARBA" id="ARBA00008738"/>
    </source>
</evidence>
<sequence>MSDSEIADSGENLKEEAPEEVSDQPPAYKSAEADEGLDDDAVAEISNADKYPGITENMEANSDPNASANETCSYAVLQEEPQSWSLDPPDSAEVKKSQGRRISQTEMDSSLEVHVTGYTISPSKECEKQACNKESLISTGQSRKLEEKPMEVDDYLDIYQRSFDGPEKPIRPNDQFQWPTGGTMLVTTYKEDYPPRAVTRREPPIRHMPSISLSTQNVRSCSSYRRDFIPLPLERTEPCRPKNSYIPPTGAMETNTSYQLDFSPHVAQDSESLRPNQSFLQPSEPMEQFISHTIDYPPRNYIPKENQHSPTCQPTPLANVSAGTSSYRERLAKPDLVPFHSWRAGYIYSPAEQTTESKTVYQTTFRPISCVPNESFAPKPEYQTPKEPISDITSYRVDFQAPPLVQSMSFRPRMAYRRLEDEISSLTTYNTDYAPLVGDRVQPFIPKQQIHVPEGRYTNVSSYTLDFPNKIGLKTDKFTPKINLIPSTDPFLGESMYRTHFPGHDPVAVQSFKPVRSFSPPAVRMDNRTTYRLSYLPILHRKDQGTRVNQIPPLIKTSLPKPMQQTKVNQVCLNQTMPMTGFVVSKPTHSSFVSHTDSSDPTNYYTRKYSTRIPRFSLVKPPAGYPVKEMNYSSGYDILSFTIDDATSKAPYHDLINRTKMSLGSYNSFNDISNNNHFSLLKYKTDGWNGGDIIWDKSQSAYSNGIRNRFVSEKMDSFTSSLPAVPTKSSAIAVKKVMKVLNSEPTVGLPRILSQ</sequence>
<reference evidence="3" key="1">
    <citation type="submission" date="2019-05" db="EMBL/GenBank/DDBJ databases">
        <title>Annotation for the trematode Fasciolopsis buski.</title>
        <authorList>
            <person name="Choi Y.-J."/>
        </authorList>
    </citation>
    <scope>NUCLEOTIDE SEQUENCE</scope>
    <source>
        <strain evidence="3">HT</strain>
        <tissue evidence="3">Whole worm</tissue>
    </source>
</reference>
<name>A0A8E0RXH3_9TREM</name>
<feature type="region of interest" description="Disordered" evidence="2">
    <location>
        <begin position="1"/>
        <end position="98"/>
    </location>
</feature>
<comment type="similarity">
    <text evidence="1">Belongs to the FAM154 family.</text>
</comment>
<dbReference type="GO" id="GO:0008017">
    <property type="term" value="F:microtubule binding"/>
    <property type="evidence" value="ECO:0007669"/>
    <property type="project" value="InterPro"/>
</dbReference>
<dbReference type="OrthoDB" id="365640at2759"/>
<gene>
    <name evidence="3" type="ORF">FBUS_04005</name>
</gene>
<dbReference type="PANTHER" id="PTHR31516:SF17">
    <property type="entry name" value="STABILIZER OF AXONEMAL MICROTUBULES 2"/>
    <property type="match status" value="1"/>
</dbReference>
<evidence type="ECO:0000313" key="3">
    <source>
        <dbReference type="EMBL" id="KAA0192012.1"/>
    </source>
</evidence>
<dbReference type="EMBL" id="LUCM01005956">
    <property type="protein sequence ID" value="KAA0192012.1"/>
    <property type="molecule type" value="Genomic_DNA"/>
</dbReference>
<protein>
    <submittedName>
        <fullName evidence="3">Uncharacterized protein</fullName>
    </submittedName>
</protein>
<organism evidence="3 4">
    <name type="scientific">Fasciolopsis buskii</name>
    <dbReference type="NCBI Taxonomy" id="27845"/>
    <lineage>
        <taxon>Eukaryota</taxon>
        <taxon>Metazoa</taxon>
        <taxon>Spiralia</taxon>
        <taxon>Lophotrochozoa</taxon>
        <taxon>Platyhelminthes</taxon>
        <taxon>Trematoda</taxon>
        <taxon>Digenea</taxon>
        <taxon>Plagiorchiida</taxon>
        <taxon>Echinostomata</taxon>
        <taxon>Echinostomatoidea</taxon>
        <taxon>Fasciolidae</taxon>
        <taxon>Fasciolopsis</taxon>
    </lineage>
</organism>
<feature type="compositionally biased region" description="Polar residues" evidence="2">
    <location>
        <begin position="58"/>
        <end position="72"/>
    </location>
</feature>
<dbReference type="Proteomes" id="UP000728185">
    <property type="component" value="Unassembled WGS sequence"/>
</dbReference>
<dbReference type="Pfam" id="PF05217">
    <property type="entry name" value="SAXO1-2"/>
    <property type="match status" value="1"/>
</dbReference>
<comment type="caution">
    <text evidence="3">The sequence shown here is derived from an EMBL/GenBank/DDBJ whole genome shotgun (WGS) entry which is preliminary data.</text>
</comment>
<accession>A0A8E0RXH3</accession>
<evidence type="ECO:0000313" key="4">
    <source>
        <dbReference type="Proteomes" id="UP000728185"/>
    </source>
</evidence>
<proteinExistence type="inferred from homology"/>